<accession>A0A974W789</accession>
<protein>
    <submittedName>
        <fullName evidence="6">IclR family transcriptional regulator</fullName>
    </submittedName>
</protein>
<evidence type="ECO:0000256" key="3">
    <source>
        <dbReference type="ARBA" id="ARBA00023163"/>
    </source>
</evidence>
<evidence type="ECO:0000313" key="7">
    <source>
        <dbReference type="Proteomes" id="UP000662986"/>
    </source>
</evidence>
<sequence length="250" mass="27481">MSSTEGESLISRVTRVLEAFDRDNESMPLSTLAHRAGLPIPTTYRLVTEMVKYGLLDRAPDKDIKIGLHLWELASHGNRGVGLRDAALPFMVDLQSAVHEVVTLAVLDGETALFLERLAPAQTTLEAGRIAERHLLHASSSGLVLLAFASQEFQNEVLSRPLERLTDNTVTNPDQLRRLLADIRQRHFVYADGYGRPGWTGVAVPVFGRKHEVVASLSIVYRSRDESPQSQLAAMRTAAAGISRTLTGPH</sequence>
<reference evidence="6 7" key="1">
    <citation type="journal article" date="2021" name="Microbiol. Resour. Announc.">
        <title>Complete Genome Sequences of Two Rhodococcus sp. Strains with Large and Linear Chromosomes, Isolated from Apple Rhizosphere.</title>
        <authorList>
            <person name="Benning S."/>
            <person name="Brugnone N."/>
            <person name="Siani R."/>
            <person name="Kublik S."/>
            <person name="Schloter M."/>
            <person name="Rad V."/>
        </authorList>
    </citation>
    <scope>NUCLEOTIDE SEQUENCE [LARGE SCALE GENOMIC DNA]</scope>
    <source>
        <strain evidence="6 7">R79</strain>
    </source>
</reference>
<dbReference type="InterPro" id="IPR036388">
    <property type="entry name" value="WH-like_DNA-bd_sf"/>
</dbReference>
<dbReference type="PANTHER" id="PTHR30136">
    <property type="entry name" value="HELIX-TURN-HELIX TRANSCRIPTIONAL REGULATOR, ICLR FAMILY"/>
    <property type="match status" value="1"/>
</dbReference>
<dbReference type="Pfam" id="PF01614">
    <property type="entry name" value="IclR_C"/>
    <property type="match status" value="1"/>
</dbReference>
<dbReference type="SMART" id="SM00346">
    <property type="entry name" value="HTH_ICLR"/>
    <property type="match status" value="1"/>
</dbReference>
<dbReference type="Gene3D" id="1.10.10.10">
    <property type="entry name" value="Winged helix-like DNA-binding domain superfamily/Winged helix DNA-binding domain"/>
    <property type="match status" value="1"/>
</dbReference>
<evidence type="ECO:0000256" key="1">
    <source>
        <dbReference type="ARBA" id="ARBA00023015"/>
    </source>
</evidence>
<keyword evidence="3" id="KW-0804">Transcription</keyword>
<dbReference type="Proteomes" id="UP000662986">
    <property type="component" value="Chromosome"/>
</dbReference>
<keyword evidence="7" id="KW-1185">Reference proteome</keyword>
<dbReference type="InterPro" id="IPR050707">
    <property type="entry name" value="HTH_MetabolicPath_Reg"/>
</dbReference>
<dbReference type="SUPFAM" id="SSF46785">
    <property type="entry name" value="Winged helix' DNA-binding domain"/>
    <property type="match status" value="1"/>
</dbReference>
<evidence type="ECO:0000259" key="4">
    <source>
        <dbReference type="PROSITE" id="PS51077"/>
    </source>
</evidence>
<dbReference type="InterPro" id="IPR005471">
    <property type="entry name" value="Tscrpt_reg_IclR_N"/>
</dbReference>
<dbReference type="InterPro" id="IPR014757">
    <property type="entry name" value="Tscrpt_reg_IclR_C"/>
</dbReference>
<dbReference type="InterPro" id="IPR036390">
    <property type="entry name" value="WH_DNA-bd_sf"/>
</dbReference>
<evidence type="ECO:0000256" key="2">
    <source>
        <dbReference type="ARBA" id="ARBA00023125"/>
    </source>
</evidence>
<evidence type="ECO:0000259" key="5">
    <source>
        <dbReference type="PROSITE" id="PS51078"/>
    </source>
</evidence>
<dbReference type="EMBL" id="CP070619">
    <property type="protein sequence ID" value="QSE92563.1"/>
    <property type="molecule type" value="Genomic_DNA"/>
</dbReference>
<dbReference type="Pfam" id="PF09339">
    <property type="entry name" value="HTH_IclR"/>
    <property type="match status" value="1"/>
</dbReference>
<organism evidence="6 7">
    <name type="scientific">Rhodococcus pseudokoreensis</name>
    <dbReference type="NCBI Taxonomy" id="2811421"/>
    <lineage>
        <taxon>Bacteria</taxon>
        <taxon>Bacillati</taxon>
        <taxon>Actinomycetota</taxon>
        <taxon>Actinomycetes</taxon>
        <taxon>Mycobacteriales</taxon>
        <taxon>Nocardiaceae</taxon>
        <taxon>Rhodococcus</taxon>
    </lineage>
</organism>
<dbReference type="PROSITE" id="PS51077">
    <property type="entry name" value="HTH_ICLR"/>
    <property type="match status" value="1"/>
</dbReference>
<name>A0A974W789_9NOCA</name>
<dbReference type="RefSeq" id="WP_206009030.1">
    <property type="nucleotide sequence ID" value="NZ_CP070619.1"/>
</dbReference>
<dbReference type="SUPFAM" id="SSF55781">
    <property type="entry name" value="GAF domain-like"/>
    <property type="match status" value="1"/>
</dbReference>
<dbReference type="PROSITE" id="PS51078">
    <property type="entry name" value="ICLR_ED"/>
    <property type="match status" value="1"/>
</dbReference>
<reference evidence="6 7" key="2">
    <citation type="journal article" date="2022" name="Arch. Microbiol.">
        <title>Rhodococcus pseudokoreensis sp. nov. isolated from the rhizosphere of young M26 apple rootstocks.</title>
        <authorList>
            <person name="Kampfer P."/>
            <person name="Glaeser S.P."/>
            <person name="Blom J."/>
            <person name="Wolf J."/>
            <person name="Benning S."/>
            <person name="Schloter M."/>
            <person name="Neumann-Schaal M."/>
        </authorList>
    </citation>
    <scope>NUCLEOTIDE SEQUENCE [LARGE SCALE GENOMIC DNA]</scope>
    <source>
        <strain evidence="6 7">R79</strain>
    </source>
</reference>
<dbReference type="Gene3D" id="3.30.450.40">
    <property type="match status" value="1"/>
</dbReference>
<keyword evidence="1" id="KW-0805">Transcription regulation</keyword>
<dbReference type="InterPro" id="IPR029016">
    <property type="entry name" value="GAF-like_dom_sf"/>
</dbReference>
<dbReference type="PANTHER" id="PTHR30136:SF24">
    <property type="entry name" value="HTH-TYPE TRANSCRIPTIONAL REPRESSOR ALLR"/>
    <property type="match status" value="1"/>
</dbReference>
<evidence type="ECO:0000313" key="6">
    <source>
        <dbReference type="EMBL" id="QSE92563.1"/>
    </source>
</evidence>
<proteinExistence type="predicted"/>
<gene>
    <name evidence="6" type="ORF">JWS13_30125</name>
</gene>
<keyword evidence="2" id="KW-0238">DNA-binding</keyword>
<feature type="domain" description="HTH iclR-type" evidence="4">
    <location>
        <begin position="7"/>
        <end position="68"/>
    </location>
</feature>
<feature type="domain" description="IclR-ED" evidence="5">
    <location>
        <begin position="69"/>
        <end position="248"/>
    </location>
</feature>